<comment type="caution">
    <text evidence="1">The sequence shown here is derived from an EMBL/GenBank/DDBJ whole genome shotgun (WGS) entry which is preliminary data.</text>
</comment>
<evidence type="ECO:0000313" key="2">
    <source>
        <dbReference type="Proteomes" id="UP000887159"/>
    </source>
</evidence>
<dbReference type="Proteomes" id="UP000887159">
    <property type="component" value="Unassembled WGS sequence"/>
</dbReference>
<organism evidence="1 2">
    <name type="scientific">Trichonephila clavipes</name>
    <name type="common">Golden silk orbweaver</name>
    <name type="synonym">Nephila clavipes</name>
    <dbReference type="NCBI Taxonomy" id="2585209"/>
    <lineage>
        <taxon>Eukaryota</taxon>
        <taxon>Metazoa</taxon>
        <taxon>Ecdysozoa</taxon>
        <taxon>Arthropoda</taxon>
        <taxon>Chelicerata</taxon>
        <taxon>Arachnida</taxon>
        <taxon>Araneae</taxon>
        <taxon>Araneomorphae</taxon>
        <taxon>Entelegynae</taxon>
        <taxon>Araneoidea</taxon>
        <taxon>Nephilidae</taxon>
        <taxon>Trichonephila</taxon>
    </lineage>
</organism>
<dbReference type="AlphaFoldDB" id="A0A8X6VLP1"/>
<reference evidence="1" key="1">
    <citation type="submission" date="2020-08" db="EMBL/GenBank/DDBJ databases">
        <title>Multicomponent nature underlies the extraordinary mechanical properties of spider dragline silk.</title>
        <authorList>
            <person name="Kono N."/>
            <person name="Nakamura H."/>
            <person name="Mori M."/>
            <person name="Yoshida Y."/>
            <person name="Ohtoshi R."/>
            <person name="Malay A.D."/>
            <person name="Moran D.A.P."/>
            <person name="Tomita M."/>
            <person name="Numata K."/>
            <person name="Arakawa K."/>
        </authorList>
    </citation>
    <scope>NUCLEOTIDE SEQUENCE</scope>
</reference>
<proteinExistence type="predicted"/>
<gene>
    <name evidence="1" type="ORF">TNCV_1075591</name>
</gene>
<evidence type="ECO:0008006" key="3">
    <source>
        <dbReference type="Google" id="ProtNLM"/>
    </source>
</evidence>
<name>A0A8X6VLP1_TRICX</name>
<accession>A0A8X6VLP1</accession>
<sequence length="68" mass="7401">MSCNAVAAVNDDKFLHCCDNKLPLAKSIKRWFEVFKETGSVINVPRSGRISVSETTVEALSAIVSTES</sequence>
<dbReference type="EMBL" id="BMAU01021346">
    <property type="protein sequence ID" value="GFY17824.1"/>
    <property type="molecule type" value="Genomic_DNA"/>
</dbReference>
<keyword evidence="2" id="KW-1185">Reference proteome</keyword>
<protein>
    <recommendedName>
        <fullName evidence="3">DUF4817 domain-containing protein</fullName>
    </recommendedName>
</protein>
<evidence type="ECO:0000313" key="1">
    <source>
        <dbReference type="EMBL" id="GFY17824.1"/>
    </source>
</evidence>